<dbReference type="Proteomes" id="UP000184109">
    <property type="component" value="Unassembled WGS sequence"/>
</dbReference>
<dbReference type="OrthoDB" id="9765957at2"/>
<keyword evidence="1" id="KW-0732">Signal</keyword>
<dbReference type="EMBL" id="FQXQ01000001">
    <property type="protein sequence ID" value="SHH39425.1"/>
    <property type="molecule type" value="Genomic_DNA"/>
</dbReference>
<dbReference type="InterPro" id="IPR002126">
    <property type="entry name" value="Cadherin-like_dom"/>
</dbReference>
<organism evidence="3 4">
    <name type="scientific">Wenyingzhuangia marina</name>
    <dbReference type="NCBI Taxonomy" id="1195760"/>
    <lineage>
        <taxon>Bacteria</taxon>
        <taxon>Pseudomonadati</taxon>
        <taxon>Bacteroidota</taxon>
        <taxon>Flavobacteriia</taxon>
        <taxon>Flavobacteriales</taxon>
        <taxon>Flavobacteriaceae</taxon>
        <taxon>Wenyingzhuangia</taxon>
    </lineage>
</organism>
<proteinExistence type="predicted"/>
<protein>
    <recommendedName>
        <fullName evidence="2">Cadherin domain-containing protein</fullName>
    </recommendedName>
</protein>
<dbReference type="STRING" id="1195760.SAMN05444281_0381"/>
<feature type="domain" description="Cadherin" evidence="2">
    <location>
        <begin position="47"/>
        <end position="198"/>
    </location>
</feature>
<feature type="chain" id="PRO_5013042171" description="Cadherin domain-containing protein" evidence="1">
    <location>
        <begin position="30"/>
        <end position="308"/>
    </location>
</feature>
<keyword evidence="4" id="KW-1185">Reference proteome</keyword>
<accession>A0A1M5SLR7</accession>
<dbReference type="AlphaFoldDB" id="A0A1M5SLR7"/>
<dbReference type="PROSITE" id="PS51257">
    <property type="entry name" value="PROKAR_LIPOPROTEIN"/>
    <property type="match status" value="1"/>
</dbReference>
<dbReference type="PROSITE" id="PS50268">
    <property type="entry name" value="CADHERIN_2"/>
    <property type="match status" value="1"/>
</dbReference>
<gene>
    <name evidence="3" type="ORF">SAMN05444281_0381</name>
</gene>
<dbReference type="GO" id="GO:0016020">
    <property type="term" value="C:membrane"/>
    <property type="evidence" value="ECO:0007669"/>
    <property type="project" value="InterPro"/>
</dbReference>
<dbReference type="RefSeq" id="WP_073117985.1">
    <property type="nucleotide sequence ID" value="NZ_BMEN01000001.1"/>
</dbReference>
<feature type="signal peptide" evidence="1">
    <location>
        <begin position="1"/>
        <end position="29"/>
    </location>
</feature>
<evidence type="ECO:0000259" key="2">
    <source>
        <dbReference type="PROSITE" id="PS50268"/>
    </source>
</evidence>
<evidence type="ECO:0000313" key="4">
    <source>
        <dbReference type="Proteomes" id="UP000184109"/>
    </source>
</evidence>
<name>A0A1M5SLR7_9FLAO</name>
<evidence type="ECO:0000256" key="1">
    <source>
        <dbReference type="SAM" id="SignalP"/>
    </source>
</evidence>
<dbReference type="GO" id="GO:0007156">
    <property type="term" value="P:homophilic cell adhesion via plasma membrane adhesion molecules"/>
    <property type="evidence" value="ECO:0007669"/>
    <property type="project" value="InterPro"/>
</dbReference>
<evidence type="ECO:0000313" key="3">
    <source>
        <dbReference type="EMBL" id="SHH39425.1"/>
    </source>
</evidence>
<reference evidence="4" key="1">
    <citation type="submission" date="2016-11" db="EMBL/GenBank/DDBJ databases">
        <authorList>
            <person name="Varghese N."/>
            <person name="Submissions S."/>
        </authorList>
    </citation>
    <scope>NUCLEOTIDE SEQUENCE [LARGE SCALE GENOMIC DNA]</scope>
    <source>
        <strain evidence="4">DSM 100572</strain>
    </source>
</reference>
<dbReference type="GO" id="GO:0005509">
    <property type="term" value="F:calcium ion binding"/>
    <property type="evidence" value="ECO:0007669"/>
    <property type="project" value="InterPro"/>
</dbReference>
<sequence length="308" mass="34019">MKTTILKTQTFFQTILLMAIAIISLTACTSQEDDIPDSESTNKLTVNTTEFNISVDENTTTDTTLETITASTESGTITYTLTSVTPNGAIKLGTGGEILVDDDTLFDFETHTTISASINVSNGTETKEVTITININDVDENTQVNLDKNSIISINSDDFNLTATKIVLQKVRSFKPEPYLEYIYTIKLIDANNHGPLIMWISDLPTTTKTYTQAQTKSDAELQTDEFNIEYIRTPENSYLYGLGENAPIHNLEAVLENNVVTFNIAAIELSGSSVFDMKRQKVNISFSVALEDIENHPGIARTYDLVP</sequence>
<dbReference type="Gene3D" id="2.60.40.60">
    <property type="entry name" value="Cadherins"/>
    <property type="match status" value="1"/>
</dbReference>